<name>A0AAE6WXW9_9GAMM</name>
<reference evidence="2 3" key="1">
    <citation type="submission" date="2019-09" db="EMBL/GenBank/DDBJ databases">
        <title>Non-baumannii Acinetobacter spp. carrying blaNDM-1 isolated in China.</title>
        <authorList>
            <person name="Cui C."/>
            <person name="Chen C."/>
            <person name="Sun J."/>
            <person name="Liu Y."/>
        </authorList>
    </citation>
    <scope>NUCLEOTIDE SEQUENCE [LARGE SCALE GENOMIC DNA]</scope>
    <source>
        <strain evidence="2 3">HZE23-1</strain>
    </source>
</reference>
<organism evidence="2 3">
    <name type="scientific">Acinetobacter schindleri</name>
    <dbReference type="NCBI Taxonomy" id="108981"/>
    <lineage>
        <taxon>Bacteria</taxon>
        <taxon>Pseudomonadati</taxon>
        <taxon>Pseudomonadota</taxon>
        <taxon>Gammaproteobacteria</taxon>
        <taxon>Moraxellales</taxon>
        <taxon>Moraxellaceae</taxon>
        <taxon>Acinetobacter</taxon>
    </lineage>
</organism>
<keyword evidence="1" id="KW-0732">Signal</keyword>
<protein>
    <recommendedName>
        <fullName evidence="4">Lipoprotein</fullName>
    </recommendedName>
</protein>
<proteinExistence type="predicted"/>
<evidence type="ECO:0008006" key="4">
    <source>
        <dbReference type="Google" id="ProtNLM"/>
    </source>
</evidence>
<dbReference type="PROSITE" id="PS51257">
    <property type="entry name" value="PROKAR_LIPOPROTEIN"/>
    <property type="match status" value="1"/>
</dbReference>
<feature type="signal peptide" evidence="1">
    <location>
        <begin position="1"/>
        <end position="19"/>
    </location>
</feature>
<evidence type="ECO:0000256" key="1">
    <source>
        <dbReference type="SAM" id="SignalP"/>
    </source>
</evidence>
<dbReference type="Proteomes" id="UP000503505">
    <property type="component" value="Chromosome"/>
</dbReference>
<evidence type="ECO:0000313" key="3">
    <source>
        <dbReference type="Proteomes" id="UP000503505"/>
    </source>
</evidence>
<accession>A0AAE6WXW9</accession>
<feature type="chain" id="PRO_5041932395" description="Lipoprotein" evidence="1">
    <location>
        <begin position="20"/>
        <end position="178"/>
    </location>
</feature>
<dbReference type="AlphaFoldDB" id="A0AAE6WXW9"/>
<gene>
    <name evidence="2" type="ORF">FSC10_03475</name>
</gene>
<dbReference type="RefSeq" id="WP_004814606.1">
    <property type="nucleotide sequence ID" value="NZ_JAHPUB010000040.1"/>
</dbReference>
<dbReference type="EMBL" id="CP044463">
    <property type="protein sequence ID" value="QIC68618.1"/>
    <property type="molecule type" value="Genomic_DNA"/>
</dbReference>
<evidence type="ECO:0000313" key="2">
    <source>
        <dbReference type="EMBL" id="QIC68618.1"/>
    </source>
</evidence>
<sequence length="178" mass="20197">MFKSILLGSFCLIALSACGGENDSSAPQNEKITTKEQVFQKLEDEGKLPKLERTDSILGIDKDQNGIRDDIDAHIEQKYKDELEKKAVQQFARNSQQKMAVNLENEVELQASSYEADRATTCVYKTFKNNPNIDASDVIDEIGNMTTNTKKRLQAYYKYSDALDGFVFTIPQRDYCDE</sequence>